<dbReference type="GO" id="GO:0006935">
    <property type="term" value="P:chemotaxis"/>
    <property type="evidence" value="ECO:0007669"/>
    <property type="project" value="InterPro"/>
</dbReference>
<dbReference type="Proteomes" id="UP000007127">
    <property type="component" value="Chromosome"/>
</dbReference>
<feature type="transmembrane region" description="Helical" evidence="7">
    <location>
        <begin position="14"/>
        <end position="34"/>
    </location>
</feature>
<dbReference type="CDD" id="cd06225">
    <property type="entry name" value="HAMP"/>
    <property type="match status" value="1"/>
</dbReference>
<dbReference type="PROSITE" id="PS50192">
    <property type="entry name" value="T_SNARE"/>
    <property type="match status" value="1"/>
</dbReference>
<keyword evidence="7" id="KW-1133">Transmembrane helix</keyword>
<evidence type="ECO:0000256" key="7">
    <source>
        <dbReference type="SAM" id="Phobius"/>
    </source>
</evidence>
<proteinExistence type="inferred from homology"/>
<feature type="domain" description="Methyl-accepting transducer" evidence="8">
    <location>
        <begin position="325"/>
        <end position="547"/>
    </location>
</feature>
<keyword evidence="3 5" id="KW-0807">Transducer</keyword>
<dbReference type="KEGG" id="txi:TH3_04615"/>
<evidence type="ECO:0000256" key="4">
    <source>
        <dbReference type="ARBA" id="ARBA00029447"/>
    </source>
</evidence>
<evidence type="ECO:0000259" key="10">
    <source>
        <dbReference type="PROSITE" id="PS50885"/>
    </source>
</evidence>
<dbReference type="Gene3D" id="1.10.287.950">
    <property type="entry name" value="Methyl-accepting chemotaxis protein"/>
    <property type="match status" value="1"/>
</dbReference>
<dbReference type="InterPro" id="IPR000727">
    <property type="entry name" value="T_SNARE_dom"/>
</dbReference>
<evidence type="ECO:0000256" key="6">
    <source>
        <dbReference type="SAM" id="MobiDB-lite"/>
    </source>
</evidence>
<dbReference type="GeneID" id="31930055"/>
<dbReference type="RefSeq" id="WP_007090448.1">
    <property type="nucleotide sequence ID" value="NZ_CP004388.1"/>
</dbReference>
<keyword evidence="2" id="KW-1003">Cell membrane</keyword>
<comment type="subcellular location">
    <subcellularLocation>
        <location evidence="1">Cell inner membrane</location>
        <topology evidence="1">Multi-pass membrane protein</topology>
    </subcellularLocation>
</comment>
<evidence type="ECO:0000313" key="12">
    <source>
        <dbReference type="Proteomes" id="UP000007127"/>
    </source>
</evidence>
<dbReference type="AlphaFoldDB" id="A0AB72U9Z1"/>
<dbReference type="PROSITE" id="PS50885">
    <property type="entry name" value="HAMP"/>
    <property type="match status" value="1"/>
</dbReference>
<dbReference type="InterPro" id="IPR004089">
    <property type="entry name" value="MCPsignal_dom"/>
</dbReference>
<keyword evidence="7" id="KW-0472">Membrane</keyword>
<reference evidence="11 12" key="1">
    <citation type="journal article" date="2012" name="J. Bacteriol.">
        <title>Genome sequence of Thalassospira xiamenensis type strain M-5.</title>
        <authorList>
            <person name="Lai Q."/>
            <person name="Shao Z."/>
        </authorList>
    </citation>
    <scope>NUCLEOTIDE SEQUENCE [LARGE SCALE GENOMIC DNA]</scope>
    <source>
        <strain evidence="11 12">M-5</strain>
    </source>
</reference>
<dbReference type="PANTHER" id="PTHR32089">
    <property type="entry name" value="METHYL-ACCEPTING CHEMOTAXIS PROTEIN MCPB"/>
    <property type="match status" value="1"/>
</dbReference>
<sequence>MFGWVWKSNIAQRLYSLAGWLLLTSGLLGSIAVYKMTVIGNELEQVTARDLPLTLMLEKITQHQLEQAILMEKSLRFRNVDSHSESETSVRANFDEISKQSDVELREATRMVKAYLTELSNNADRTEFAAVEAALLRIEADHRTYESNVANIFKALDNGASTSDVADAVIATEKLQKDLNTAIEALLAEVANYTQLSMNKALEDERMGKTLITALSGFALVSGILLAWLLGRSITRPLHRLTEALGDLAKGKLDTPVPVSAFRDEVGEMADAMRVFQADMIKARELEAMQEQQRALDEKRRAETDRLVKEFCETLVNTFADIVKGANEVLSRAETMQSQSTQAGSLAGAVATEAEESSASAQSLSAATEQMVAAIDEISSQITQFSGIAHNAVEHSNTSQTEMRNLQEVAEEVGQVVQLITQIADQTNLLALNATIEAARAGEAGKGFAVVAGEVKNLANQTAKATDEITRKIERIQSVSRNSTDAITNIGTVINSIDSYVTAIVGAVEEQNATTREIARNVDFVSESAKRVSENVTTIQSSVTDVGNSAITVHENADHTAHQAGFLNSKISDFITAMKRVQGDSPEATSKSGQYQTTMLRAAE</sequence>
<evidence type="ECO:0000256" key="2">
    <source>
        <dbReference type="ARBA" id="ARBA00022519"/>
    </source>
</evidence>
<dbReference type="GO" id="GO:0004888">
    <property type="term" value="F:transmembrane signaling receptor activity"/>
    <property type="evidence" value="ECO:0007669"/>
    <property type="project" value="InterPro"/>
</dbReference>
<dbReference type="Pfam" id="PF00672">
    <property type="entry name" value="HAMP"/>
    <property type="match status" value="1"/>
</dbReference>
<feature type="region of interest" description="Disordered" evidence="6">
    <location>
        <begin position="582"/>
        <end position="604"/>
    </location>
</feature>
<keyword evidence="2" id="KW-0997">Cell inner membrane</keyword>
<feature type="domain" description="HAMP" evidence="10">
    <location>
        <begin position="232"/>
        <end position="285"/>
    </location>
</feature>
<evidence type="ECO:0000256" key="1">
    <source>
        <dbReference type="ARBA" id="ARBA00004429"/>
    </source>
</evidence>
<comment type="similarity">
    <text evidence="4">Belongs to the methyl-accepting chemotaxis (MCP) protein family.</text>
</comment>
<dbReference type="PRINTS" id="PR00260">
    <property type="entry name" value="CHEMTRNSDUCR"/>
</dbReference>
<dbReference type="SUPFAM" id="SSF58104">
    <property type="entry name" value="Methyl-accepting chemotaxis protein (MCP) signaling domain"/>
    <property type="match status" value="1"/>
</dbReference>
<dbReference type="GO" id="GO:0007165">
    <property type="term" value="P:signal transduction"/>
    <property type="evidence" value="ECO:0007669"/>
    <property type="project" value="UniProtKB-KW"/>
</dbReference>
<feature type="compositionally biased region" description="Polar residues" evidence="6">
    <location>
        <begin position="587"/>
        <end position="604"/>
    </location>
</feature>
<dbReference type="Gene3D" id="6.10.340.10">
    <property type="match status" value="1"/>
</dbReference>
<protein>
    <submittedName>
        <fullName evidence="11">Methyl-accepting chemotaxis protein</fullName>
    </submittedName>
</protein>
<evidence type="ECO:0000259" key="9">
    <source>
        <dbReference type="PROSITE" id="PS50192"/>
    </source>
</evidence>
<dbReference type="GO" id="GO:0005886">
    <property type="term" value="C:plasma membrane"/>
    <property type="evidence" value="ECO:0007669"/>
    <property type="project" value="UniProtKB-SubCell"/>
</dbReference>
<accession>A0AB72U9Z1</accession>
<dbReference type="InterPro" id="IPR003660">
    <property type="entry name" value="HAMP_dom"/>
</dbReference>
<organism evidence="11 12">
    <name type="scientific">Thalassospira xiamenensis M-5 = DSM 17429</name>
    <dbReference type="NCBI Taxonomy" id="1123366"/>
    <lineage>
        <taxon>Bacteria</taxon>
        <taxon>Pseudomonadati</taxon>
        <taxon>Pseudomonadota</taxon>
        <taxon>Alphaproteobacteria</taxon>
        <taxon>Rhodospirillales</taxon>
        <taxon>Thalassospiraceae</taxon>
        <taxon>Thalassospira</taxon>
    </lineage>
</organism>
<dbReference type="EMBL" id="CP004388">
    <property type="protein sequence ID" value="AJD51045.1"/>
    <property type="molecule type" value="Genomic_DNA"/>
</dbReference>
<name>A0AB72U9Z1_9PROT</name>
<dbReference type="InterPro" id="IPR004090">
    <property type="entry name" value="Chemotax_Me-accpt_rcpt"/>
</dbReference>
<dbReference type="PANTHER" id="PTHR32089:SF112">
    <property type="entry name" value="LYSOZYME-LIKE PROTEIN-RELATED"/>
    <property type="match status" value="1"/>
</dbReference>
<feature type="transmembrane region" description="Helical" evidence="7">
    <location>
        <begin position="210"/>
        <end position="230"/>
    </location>
</feature>
<dbReference type="PROSITE" id="PS50111">
    <property type="entry name" value="CHEMOTAXIS_TRANSDUC_2"/>
    <property type="match status" value="1"/>
</dbReference>
<evidence type="ECO:0000259" key="8">
    <source>
        <dbReference type="PROSITE" id="PS50111"/>
    </source>
</evidence>
<evidence type="ECO:0000256" key="5">
    <source>
        <dbReference type="PROSITE-ProRule" id="PRU00284"/>
    </source>
</evidence>
<evidence type="ECO:0000313" key="11">
    <source>
        <dbReference type="EMBL" id="AJD51045.1"/>
    </source>
</evidence>
<keyword evidence="7" id="KW-0812">Transmembrane</keyword>
<gene>
    <name evidence="11" type="ORF">TH3_04615</name>
</gene>
<dbReference type="Pfam" id="PF00015">
    <property type="entry name" value="MCPsignal"/>
    <property type="match status" value="1"/>
</dbReference>
<evidence type="ECO:0000256" key="3">
    <source>
        <dbReference type="ARBA" id="ARBA00023224"/>
    </source>
</evidence>
<dbReference type="SMART" id="SM00283">
    <property type="entry name" value="MA"/>
    <property type="match status" value="1"/>
</dbReference>
<dbReference type="SMART" id="SM00304">
    <property type="entry name" value="HAMP"/>
    <property type="match status" value="1"/>
</dbReference>
<feature type="domain" description="T-SNARE coiled-coil homology" evidence="9">
    <location>
        <begin position="477"/>
        <end position="539"/>
    </location>
</feature>